<keyword evidence="7" id="KW-0686">Riboflavin biosynthesis</keyword>
<dbReference type="Proteomes" id="UP000245956">
    <property type="component" value="Unassembled WGS sequence"/>
</dbReference>
<evidence type="ECO:0000256" key="2">
    <source>
        <dbReference type="ARBA" id="ARBA00004141"/>
    </source>
</evidence>
<keyword evidence="9" id="KW-0479">Metal-binding</keyword>
<feature type="transmembrane region" description="Helical" evidence="17">
    <location>
        <begin position="146"/>
        <end position="164"/>
    </location>
</feature>
<feature type="transmembrane region" description="Helical" evidence="17">
    <location>
        <begin position="211"/>
        <end position="228"/>
    </location>
</feature>
<feature type="transmembrane region" description="Helical" evidence="17">
    <location>
        <begin position="171"/>
        <end position="191"/>
    </location>
</feature>
<dbReference type="SUPFAM" id="SSF55821">
    <property type="entry name" value="YrdC/RibB"/>
    <property type="match status" value="1"/>
</dbReference>
<evidence type="ECO:0000256" key="4">
    <source>
        <dbReference type="ARBA" id="ARBA00011738"/>
    </source>
</evidence>
<keyword evidence="12 17" id="KW-0472">Membrane</keyword>
<comment type="subcellular location">
    <subcellularLocation>
        <location evidence="2">Membrane</location>
        <topology evidence="2">Multi-pass membrane protein</topology>
    </subcellularLocation>
</comment>
<keyword evidence="15" id="KW-0456">Lyase</keyword>
<comment type="cofactor">
    <cofactor evidence="1">
        <name>Mg(2+)</name>
        <dbReference type="ChEBI" id="CHEBI:18420"/>
    </cofactor>
</comment>
<evidence type="ECO:0000256" key="12">
    <source>
        <dbReference type="ARBA" id="ARBA00023136"/>
    </source>
</evidence>
<evidence type="ECO:0000256" key="11">
    <source>
        <dbReference type="ARBA" id="ARBA00022989"/>
    </source>
</evidence>
<dbReference type="AlphaFoldDB" id="A0A2U3DZ74"/>
<dbReference type="GO" id="GO:0012505">
    <property type="term" value="C:endomembrane system"/>
    <property type="evidence" value="ECO:0007669"/>
    <property type="project" value="UniProtKB-ARBA"/>
</dbReference>
<dbReference type="EMBL" id="LCWV01000018">
    <property type="protein sequence ID" value="PWI67560.1"/>
    <property type="molecule type" value="Genomic_DNA"/>
</dbReference>
<accession>A0A2U3DZ74</accession>
<keyword evidence="11 17" id="KW-1133">Transmembrane helix</keyword>
<keyword evidence="14" id="KW-0464">Manganese</keyword>
<dbReference type="GO" id="GO:0009231">
    <property type="term" value="P:riboflavin biosynthetic process"/>
    <property type="evidence" value="ECO:0007669"/>
    <property type="project" value="UniProtKB-UniPathway"/>
</dbReference>
<dbReference type="GO" id="GO:0046872">
    <property type="term" value="F:metal ion binding"/>
    <property type="evidence" value="ECO:0007669"/>
    <property type="project" value="UniProtKB-KW"/>
</dbReference>
<comment type="caution">
    <text evidence="18">The sequence shown here is derived from an EMBL/GenBank/DDBJ whole genome shotgun (WGS) entry which is preliminary data.</text>
</comment>
<name>A0A2U3DZ74_PURLI</name>
<feature type="transmembrane region" description="Helical" evidence="17">
    <location>
        <begin position="81"/>
        <end position="105"/>
    </location>
</feature>
<dbReference type="InterPro" id="IPR007305">
    <property type="entry name" value="Vesicle_transpt_Got1/SFT2"/>
</dbReference>
<evidence type="ECO:0000256" key="3">
    <source>
        <dbReference type="ARBA" id="ARBA00004904"/>
    </source>
</evidence>
<comment type="subunit">
    <text evidence="4">Homodimer.</text>
</comment>
<sequence length="647" mass="70212">MASNSFRDSINSLGWSRRENDEPVTTAQPSGLLASIKNLNPFQDRGYLRLPTSENAGAPLPAPTRREEEEGWFVLSRWDRLLIFGACNLAALACFVICFTLFPVLSLRPRKFVILWSVGSALFLASFAAVMGPLNYLYHLLSAPRLPFTAAYFGSIFMTLLFAIKLQSTILTLLSAVAQLACLLWYLVSYFPMGASGLRLAASFGTRQATAWMSGIFISLPLSLISLYDEPQMMAVWGPASSRTYVTPLPQPERTYWTCRISDRSVTVIATSSRHFPAPRRRLSLRLSSLSPGFAYIISLMIRHFAATCARAVHGPVGEPSVRPLTVGRTFTGLGRNPDMGAPISSHDKRPHFMGPPPATIDRLGSDTSAASNRHFSFALFDVGVAGFLRKAEVVSTTFYEIYMERQLPSLDLMADAGPQDGGFASIPDTIDAFARGEFVIVLDNPDRENEGDLMIAADAMTTGKMAFMIRHTSGYVCVAIPTSRADELALPLMVSEGADPTRCAYSITVDGADPSVSTGISAHDRALTCRALADGASTRASLRRPGHVLPLRAIDAGVRARRGHTEAAVELCRLAGRRPAGALCEMILDGEEAAGGGTERVGAGMMRRDDCLAFGAQWGIKVCTIRDLVKYVEDTEGRLATPGVDY</sequence>
<evidence type="ECO:0000313" key="18">
    <source>
        <dbReference type="EMBL" id="PWI67560.1"/>
    </source>
</evidence>
<dbReference type="GO" id="GO:0016192">
    <property type="term" value="P:vesicle-mediated transport"/>
    <property type="evidence" value="ECO:0007669"/>
    <property type="project" value="InterPro"/>
</dbReference>
<dbReference type="InterPro" id="IPR000422">
    <property type="entry name" value="DHBP_synthase_RibB"/>
</dbReference>
<dbReference type="GO" id="GO:0005829">
    <property type="term" value="C:cytosol"/>
    <property type="evidence" value="ECO:0007669"/>
    <property type="project" value="TreeGrafter"/>
</dbReference>
<evidence type="ECO:0000313" key="19">
    <source>
        <dbReference type="Proteomes" id="UP000245956"/>
    </source>
</evidence>
<comment type="pathway">
    <text evidence="3">Cofactor biosynthesis; riboflavin biosynthesis; 2-hydroxy-3-oxobutyl phosphate from D-ribulose 5-phosphate: step 1/1.</text>
</comment>
<feature type="transmembrane region" description="Helical" evidence="17">
    <location>
        <begin position="112"/>
        <end position="134"/>
    </location>
</feature>
<dbReference type="Pfam" id="PF04178">
    <property type="entry name" value="Got1"/>
    <property type="match status" value="1"/>
</dbReference>
<dbReference type="InterPro" id="IPR017945">
    <property type="entry name" value="DHBP_synth_RibB-like_a/b_dom"/>
</dbReference>
<evidence type="ECO:0000256" key="9">
    <source>
        <dbReference type="ARBA" id="ARBA00022723"/>
    </source>
</evidence>
<comment type="similarity">
    <text evidence="16">Belongs to the DHBP synthase family.</text>
</comment>
<evidence type="ECO:0000256" key="10">
    <source>
        <dbReference type="ARBA" id="ARBA00022842"/>
    </source>
</evidence>
<evidence type="ECO:0000256" key="15">
    <source>
        <dbReference type="ARBA" id="ARBA00023239"/>
    </source>
</evidence>
<dbReference type="GO" id="GO:0005758">
    <property type="term" value="C:mitochondrial intermembrane space"/>
    <property type="evidence" value="ECO:0007669"/>
    <property type="project" value="TreeGrafter"/>
</dbReference>
<dbReference type="PANTHER" id="PTHR21327">
    <property type="entry name" value="GTP CYCLOHYDROLASE II-RELATED"/>
    <property type="match status" value="1"/>
</dbReference>
<feature type="transmembrane region" description="Helical" evidence="17">
    <location>
        <begin position="283"/>
        <end position="302"/>
    </location>
</feature>
<dbReference type="Gene3D" id="3.90.870.10">
    <property type="entry name" value="DHBP synthase"/>
    <property type="match status" value="1"/>
</dbReference>
<evidence type="ECO:0000256" key="6">
    <source>
        <dbReference type="ARBA" id="ARBA00018836"/>
    </source>
</evidence>
<evidence type="ECO:0000256" key="5">
    <source>
        <dbReference type="ARBA" id="ARBA00012153"/>
    </source>
</evidence>
<evidence type="ECO:0000256" key="16">
    <source>
        <dbReference type="ARBA" id="ARBA00060730"/>
    </source>
</evidence>
<dbReference type="GO" id="GO:0016020">
    <property type="term" value="C:membrane"/>
    <property type="evidence" value="ECO:0007669"/>
    <property type="project" value="UniProtKB-SubCell"/>
</dbReference>
<dbReference type="NCBIfam" id="TIGR00506">
    <property type="entry name" value="ribB"/>
    <property type="match status" value="1"/>
</dbReference>
<proteinExistence type="inferred from homology"/>
<keyword evidence="8 17" id="KW-0812">Transmembrane</keyword>
<evidence type="ECO:0000256" key="14">
    <source>
        <dbReference type="ARBA" id="ARBA00023211"/>
    </source>
</evidence>
<organism evidence="18 19">
    <name type="scientific">Purpureocillium lilacinum</name>
    <name type="common">Paecilomyces lilacinus</name>
    <dbReference type="NCBI Taxonomy" id="33203"/>
    <lineage>
        <taxon>Eukaryota</taxon>
        <taxon>Fungi</taxon>
        <taxon>Dikarya</taxon>
        <taxon>Ascomycota</taxon>
        <taxon>Pezizomycotina</taxon>
        <taxon>Sordariomycetes</taxon>
        <taxon>Hypocreomycetidae</taxon>
        <taxon>Hypocreales</taxon>
        <taxon>Ophiocordycipitaceae</taxon>
        <taxon>Purpureocillium</taxon>
    </lineage>
</organism>
<keyword evidence="10" id="KW-0460">Magnesium</keyword>
<dbReference type="EC" id="4.1.99.12" evidence="5"/>
<reference evidence="18 19" key="1">
    <citation type="journal article" date="2016" name="Front. Microbiol.">
        <title>Genome and transcriptome sequences reveal the specific parasitism of the nematophagous Purpureocillium lilacinum 36-1.</title>
        <authorList>
            <person name="Xie J."/>
            <person name="Li S."/>
            <person name="Mo C."/>
            <person name="Xiao X."/>
            <person name="Peng D."/>
            <person name="Wang G."/>
            <person name="Xiao Y."/>
        </authorList>
    </citation>
    <scope>NUCLEOTIDE SEQUENCE [LARGE SCALE GENOMIC DNA]</scope>
    <source>
        <strain evidence="18 19">36-1</strain>
    </source>
</reference>
<protein>
    <recommendedName>
        <fullName evidence="6">3,4-dihydroxy-2-butanone 4-phosphate synthase</fullName>
        <ecNumber evidence="5">4.1.99.12</ecNumber>
    </recommendedName>
</protein>
<dbReference type="UniPathway" id="UPA00275"/>
<evidence type="ECO:0000256" key="17">
    <source>
        <dbReference type="SAM" id="Phobius"/>
    </source>
</evidence>
<evidence type="ECO:0000256" key="8">
    <source>
        <dbReference type="ARBA" id="ARBA00022692"/>
    </source>
</evidence>
<evidence type="ECO:0000256" key="7">
    <source>
        <dbReference type="ARBA" id="ARBA00022619"/>
    </source>
</evidence>
<gene>
    <name evidence="18" type="ORF">PCL_02914</name>
</gene>
<evidence type="ECO:0000256" key="13">
    <source>
        <dbReference type="ARBA" id="ARBA00023206"/>
    </source>
</evidence>
<dbReference type="Pfam" id="PF00926">
    <property type="entry name" value="DHBP_synthase"/>
    <property type="match status" value="1"/>
</dbReference>
<keyword evidence="13" id="KW-0318">Glutathionylation</keyword>
<dbReference type="PANTHER" id="PTHR21327:SF18">
    <property type="entry name" value="3,4-DIHYDROXY-2-BUTANONE 4-PHOSPHATE SYNTHASE"/>
    <property type="match status" value="1"/>
</dbReference>
<evidence type="ECO:0000256" key="1">
    <source>
        <dbReference type="ARBA" id="ARBA00001946"/>
    </source>
</evidence>
<dbReference type="FunFam" id="3.90.870.10:FF:000002">
    <property type="entry name" value="3,4-dihydroxy-2-butanone 4-phosphate synthase"/>
    <property type="match status" value="1"/>
</dbReference>
<dbReference type="GO" id="GO:0008686">
    <property type="term" value="F:3,4-dihydroxy-2-butanone-4-phosphate synthase activity"/>
    <property type="evidence" value="ECO:0007669"/>
    <property type="project" value="UniProtKB-EC"/>
</dbReference>